<dbReference type="Gene3D" id="4.10.240.10">
    <property type="entry name" value="Zn(2)-C6 fungal-type DNA-binding domain"/>
    <property type="match status" value="1"/>
</dbReference>
<dbReference type="EMBL" id="JBFTWV010000097">
    <property type="protein sequence ID" value="KAL2787428.1"/>
    <property type="molecule type" value="Genomic_DNA"/>
</dbReference>
<dbReference type="Pfam" id="PF11951">
    <property type="entry name" value="Fungal_trans_2"/>
    <property type="match status" value="1"/>
</dbReference>
<keyword evidence="9" id="KW-1185">Reference proteome</keyword>
<gene>
    <name evidence="8" type="ORF">BJX66DRAFT_341249</name>
</gene>
<evidence type="ECO:0000259" key="7">
    <source>
        <dbReference type="PROSITE" id="PS50048"/>
    </source>
</evidence>
<reference evidence="8 9" key="1">
    <citation type="submission" date="2024-07" db="EMBL/GenBank/DDBJ databases">
        <title>Section-level genome sequencing and comparative genomics of Aspergillus sections Usti and Cavernicolus.</title>
        <authorList>
            <consortium name="Lawrence Berkeley National Laboratory"/>
            <person name="Nybo J.L."/>
            <person name="Vesth T.C."/>
            <person name="Theobald S."/>
            <person name="Frisvad J.C."/>
            <person name="Larsen T.O."/>
            <person name="Kjaerboelling I."/>
            <person name="Rothschild-Mancinelli K."/>
            <person name="Lyhne E.K."/>
            <person name="Kogle M.E."/>
            <person name="Barry K."/>
            <person name="Clum A."/>
            <person name="Na H."/>
            <person name="Ledsgaard L."/>
            <person name="Lin J."/>
            <person name="Lipzen A."/>
            <person name="Kuo A."/>
            <person name="Riley R."/>
            <person name="Mondo S."/>
            <person name="Labutti K."/>
            <person name="Haridas S."/>
            <person name="Pangalinan J."/>
            <person name="Salamov A.A."/>
            <person name="Simmons B.A."/>
            <person name="Magnuson J.K."/>
            <person name="Chen J."/>
            <person name="Drula E."/>
            <person name="Henrissat B."/>
            <person name="Wiebenga A."/>
            <person name="Lubbers R.J."/>
            <person name="Gomes A.C."/>
            <person name="Makela M.R."/>
            <person name="Stajich J."/>
            <person name="Grigoriev I.V."/>
            <person name="Mortensen U.H."/>
            <person name="De Vries R.P."/>
            <person name="Baker S.E."/>
            <person name="Andersen M.R."/>
        </authorList>
    </citation>
    <scope>NUCLEOTIDE SEQUENCE [LARGE SCALE GENOMIC DNA]</scope>
    <source>
        <strain evidence="8 9">CBS 209.92</strain>
    </source>
</reference>
<keyword evidence="2" id="KW-0805">Transcription regulation</keyword>
<evidence type="ECO:0000256" key="1">
    <source>
        <dbReference type="ARBA" id="ARBA00004123"/>
    </source>
</evidence>
<dbReference type="PANTHER" id="PTHR37534">
    <property type="entry name" value="TRANSCRIPTIONAL ACTIVATOR PROTEIN UGA3"/>
    <property type="match status" value="1"/>
</dbReference>
<evidence type="ECO:0000313" key="9">
    <source>
        <dbReference type="Proteomes" id="UP001610563"/>
    </source>
</evidence>
<evidence type="ECO:0000256" key="2">
    <source>
        <dbReference type="ARBA" id="ARBA00023015"/>
    </source>
</evidence>
<keyword evidence="5" id="KW-0539">Nucleus</keyword>
<keyword evidence="3" id="KW-0238">DNA-binding</keyword>
<dbReference type="InterPro" id="IPR021858">
    <property type="entry name" value="Fun_TF"/>
</dbReference>
<feature type="domain" description="Zn(2)-C6 fungal-type" evidence="7">
    <location>
        <begin position="7"/>
        <end position="35"/>
    </location>
</feature>
<comment type="caution">
    <text evidence="8">The sequence shown here is derived from an EMBL/GenBank/DDBJ whole genome shotgun (WGS) entry which is preliminary data.</text>
</comment>
<dbReference type="InterPro" id="IPR001138">
    <property type="entry name" value="Zn2Cys6_DnaBD"/>
</dbReference>
<comment type="subcellular location">
    <subcellularLocation>
        <location evidence="1">Nucleus</location>
    </subcellularLocation>
</comment>
<dbReference type="CDD" id="cd00067">
    <property type="entry name" value="GAL4"/>
    <property type="match status" value="1"/>
</dbReference>
<protein>
    <submittedName>
        <fullName evidence="8">Fungal-specific transcription factor domain-containing protein</fullName>
    </submittedName>
</protein>
<organism evidence="8 9">
    <name type="scientific">Aspergillus keveii</name>
    <dbReference type="NCBI Taxonomy" id="714993"/>
    <lineage>
        <taxon>Eukaryota</taxon>
        <taxon>Fungi</taxon>
        <taxon>Dikarya</taxon>
        <taxon>Ascomycota</taxon>
        <taxon>Pezizomycotina</taxon>
        <taxon>Eurotiomycetes</taxon>
        <taxon>Eurotiomycetidae</taxon>
        <taxon>Eurotiales</taxon>
        <taxon>Aspergillaceae</taxon>
        <taxon>Aspergillus</taxon>
        <taxon>Aspergillus subgen. Nidulantes</taxon>
    </lineage>
</organism>
<evidence type="ECO:0000256" key="3">
    <source>
        <dbReference type="ARBA" id="ARBA00023125"/>
    </source>
</evidence>
<dbReference type="PROSITE" id="PS50048">
    <property type="entry name" value="ZN2_CY6_FUNGAL_2"/>
    <property type="match status" value="1"/>
</dbReference>
<keyword evidence="4" id="KW-0804">Transcription</keyword>
<evidence type="ECO:0000313" key="8">
    <source>
        <dbReference type="EMBL" id="KAL2787428.1"/>
    </source>
</evidence>
<dbReference type="PANTHER" id="PTHR37534:SF49">
    <property type="entry name" value="LYSINE BIOSYNTHESIS REGULATORY PROTEIN LYS14"/>
    <property type="match status" value="1"/>
</dbReference>
<dbReference type="Pfam" id="PF00172">
    <property type="entry name" value="Zn_clus"/>
    <property type="match status" value="1"/>
</dbReference>
<dbReference type="SMART" id="SM00066">
    <property type="entry name" value="GAL4"/>
    <property type="match status" value="1"/>
</dbReference>
<proteinExistence type="predicted"/>
<evidence type="ECO:0000256" key="4">
    <source>
        <dbReference type="ARBA" id="ARBA00023163"/>
    </source>
</evidence>
<name>A0ABR4FVY5_9EURO</name>
<dbReference type="Proteomes" id="UP001610563">
    <property type="component" value="Unassembled WGS sequence"/>
</dbReference>
<feature type="region of interest" description="Disordered" evidence="6">
    <location>
        <begin position="62"/>
        <end position="91"/>
    </location>
</feature>
<evidence type="ECO:0000256" key="6">
    <source>
        <dbReference type="SAM" id="MobiDB-lite"/>
    </source>
</evidence>
<dbReference type="SUPFAM" id="SSF57701">
    <property type="entry name" value="Zn2/Cys6 DNA-binding domain"/>
    <property type="match status" value="1"/>
</dbReference>
<dbReference type="InterPro" id="IPR036864">
    <property type="entry name" value="Zn2-C6_fun-type_DNA-bd_sf"/>
</dbReference>
<sequence length="516" mass="57385">MTRAGPACMTCREKCRKCDRGRPNCQRCVSKGLVCQGYPDQFRFCGIASRGKWKNARIPASEKTALPSPPGPSPPGLQTTTITTSQESTPPALVVPRTSRSMAIESVLLQPVPDVVDELESLLASAQTKALLHHCMFHESIHDSLMAPHQIAEIGDEQDSPYRAYILPLAKKQIGLLYAVLGLSAVHLGRLTDDRTLIETTSVEYRLKAIRALSEQVRKGQNTSLSEEEEDCVFATIQVMLLHDIAESGISEHGIHITGAMSVCKPTLISEGLNGRRQRAVFFIGNLAWLDIIRSFAGTRRLCFTRDIREMVASAGGDRFELVNGCPREIFLIIGSVLEKAKEYKMGWTTDEDFRSTLMAAKFELHAWDAKSKTYPSPDPRWTNVATAFQYACILHVHRLLDPTQPASSPEIQAAVAQVLDATADIPADCSLIELLILPLFMAGADTLSRHSQFYVLSRFRDIERRSEMRNPVPADLLQQVWTARAAQGPGQEGNISWRDFTCFPELPRQHDYLII</sequence>
<accession>A0ABR4FVY5</accession>
<evidence type="ECO:0000256" key="5">
    <source>
        <dbReference type="ARBA" id="ARBA00023242"/>
    </source>
</evidence>
<feature type="compositionally biased region" description="Low complexity" evidence="6">
    <location>
        <begin position="76"/>
        <end position="89"/>
    </location>
</feature>